<dbReference type="RefSeq" id="WP_116701582.1">
    <property type="nucleotide sequence ID" value="NZ_QUWV01000003.1"/>
</dbReference>
<accession>A0A371Z4P4</accession>
<gene>
    <name evidence="1" type="ORF">DY926_00485</name>
</gene>
<evidence type="ECO:0000313" key="2">
    <source>
        <dbReference type="Proteomes" id="UP000262371"/>
    </source>
</evidence>
<protein>
    <submittedName>
        <fullName evidence="1">Replication protein</fullName>
    </submittedName>
</protein>
<reference evidence="1 2" key="1">
    <citation type="submission" date="2018-08" db="EMBL/GenBank/DDBJ databases">
        <title>Komagataeibacter sp. AV 382.</title>
        <authorList>
            <person name="Skraban J."/>
            <person name="Trcek J."/>
        </authorList>
    </citation>
    <scope>NUCLEOTIDE SEQUENCE [LARGE SCALE GENOMIC DNA]</scope>
    <source>
        <strain evidence="1 2">AV 382</strain>
    </source>
</reference>
<name>A0A371Z4P4_9PROT</name>
<comment type="caution">
    <text evidence="1">The sequence shown here is derived from an EMBL/GenBank/DDBJ whole genome shotgun (WGS) entry which is preliminary data.</text>
</comment>
<dbReference type="AlphaFoldDB" id="A0A371Z4P4"/>
<keyword evidence="2" id="KW-1185">Reference proteome</keyword>
<dbReference type="EMBL" id="QUWV01000003">
    <property type="protein sequence ID" value="RFD21464.1"/>
    <property type="molecule type" value="Genomic_DNA"/>
</dbReference>
<evidence type="ECO:0000313" key="1">
    <source>
        <dbReference type="EMBL" id="RFD21464.1"/>
    </source>
</evidence>
<dbReference type="InterPro" id="IPR018777">
    <property type="entry name" value="Replication_initiator_prot_A"/>
</dbReference>
<proteinExistence type="predicted"/>
<dbReference type="Proteomes" id="UP000262371">
    <property type="component" value="Unassembled WGS sequence"/>
</dbReference>
<dbReference type="Pfam" id="PF10134">
    <property type="entry name" value="RPA"/>
    <property type="match status" value="1"/>
</dbReference>
<sequence length="351" mass="39613">MDAPLPLRSERASLHLFRTLPGDMAPRDMQDLMAFPFFSLAKSPRIVPIDFEAGGVTIRVEASAEHGLATIWDADILIWAASHIVEARDAGRRISRRMVASPHEILRFIGRGTSIRDYNRLRAALNRLQATSIMTSLRQSAEKRLHRFSWINEWAARTDSGGQSDGVELVLPDWLYAALLNDALVLTIDRAYFSLTGGLERWLYRVVRKHGGHQRRGWRFEFRHLYEKSASLSSFTRFSLELRQMARRQPLPGYRLSVERNRDGIEILVFARARLSTPSCGLPVNPLVPSCVDKHVPSRHRDTCYHASKTPNQDVKTGGYGTLNLDSNLKESNFVDVAGAPGLWISQEGTP</sequence>
<organism evidence="1 2">
    <name type="scientific">Komagataeibacter melaceti</name>
    <dbReference type="NCBI Taxonomy" id="2766577"/>
    <lineage>
        <taxon>Bacteria</taxon>
        <taxon>Pseudomonadati</taxon>
        <taxon>Pseudomonadota</taxon>
        <taxon>Alphaproteobacteria</taxon>
        <taxon>Acetobacterales</taxon>
        <taxon>Acetobacteraceae</taxon>
        <taxon>Komagataeibacter</taxon>
    </lineage>
</organism>
<dbReference type="OrthoDB" id="581589at2"/>